<reference evidence="3 4" key="1">
    <citation type="journal article" date="2013" name="Genome Announc.">
        <title>The Draft Genome Sequence of Sphingomonas paucimobilis Strain HER1398 (Proteobacteria), Host to the Giant PAU Phage, Indicates That It Is a Member of the Genus Sphingobacterium (Bacteroidetes).</title>
        <authorList>
            <person name="White R.A.III."/>
            <person name="Suttle C.A."/>
        </authorList>
    </citation>
    <scope>NUCLEOTIDE SEQUENCE [LARGE SCALE GENOMIC DNA]</scope>
    <source>
        <strain evidence="3 4">HER1398</strain>
    </source>
</reference>
<evidence type="ECO:0008006" key="5">
    <source>
        <dbReference type="Google" id="ProtNLM"/>
    </source>
</evidence>
<dbReference type="Gene3D" id="2.130.10.10">
    <property type="entry name" value="YVTN repeat-like/Quinoprotein amine dehydrogenase"/>
    <property type="match status" value="1"/>
</dbReference>
<dbReference type="PANTHER" id="PTHR30344">
    <property type="entry name" value="6-PHOSPHOGLUCONOLACTONASE-RELATED"/>
    <property type="match status" value="1"/>
</dbReference>
<evidence type="ECO:0000313" key="3">
    <source>
        <dbReference type="EMBL" id="ERJ61326.1"/>
    </source>
</evidence>
<proteinExistence type="inferred from homology"/>
<dbReference type="OrthoDB" id="9790815at2"/>
<comment type="similarity">
    <text evidence="1">Belongs to the cycloisomerase 2 family.</text>
</comment>
<dbReference type="AlphaFoldDB" id="U2HHU3"/>
<dbReference type="InterPro" id="IPR050282">
    <property type="entry name" value="Cycloisomerase_2"/>
</dbReference>
<keyword evidence="2" id="KW-0313">Glucose metabolism</keyword>
<dbReference type="eggNOG" id="COG2706">
    <property type="taxonomic scope" value="Bacteria"/>
</dbReference>
<dbReference type="InterPro" id="IPR011048">
    <property type="entry name" value="Haem_d1_sf"/>
</dbReference>
<protein>
    <recommendedName>
        <fullName evidence="5">6-phosphogluconolactonase</fullName>
    </recommendedName>
</protein>
<evidence type="ECO:0000313" key="4">
    <source>
        <dbReference type="Proteomes" id="UP000016584"/>
    </source>
</evidence>
<keyword evidence="4" id="KW-1185">Reference proteome</keyword>
<dbReference type="PATRIC" id="fig|1346330.5.peg.257"/>
<accession>U2HHU3</accession>
<organism evidence="3 4">
    <name type="scientific">Sphingobacterium paucimobilis HER1398</name>
    <dbReference type="NCBI Taxonomy" id="1346330"/>
    <lineage>
        <taxon>Bacteria</taxon>
        <taxon>Pseudomonadati</taxon>
        <taxon>Bacteroidota</taxon>
        <taxon>Sphingobacteriia</taxon>
        <taxon>Sphingobacteriales</taxon>
        <taxon>Sphingobacteriaceae</taxon>
        <taxon>Sphingobacterium</taxon>
    </lineage>
</organism>
<dbReference type="InterPro" id="IPR015943">
    <property type="entry name" value="WD40/YVTN_repeat-like_dom_sf"/>
</dbReference>
<gene>
    <name evidence="3" type="ORF">M472_21460</name>
</gene>
<dbReference type="Proteomes" id="UP000016584">
    <property type="component" value="Unassembled WGS sequence"/>
</dbReference>
<dbReference type="GO" id="GO:0017057">
    <property type="term" value="F:6-phosphogluconolactonase activity"/>
    <property type="evidence" value="ECO:0007669"/>
    <property type="project" value="TreeGrafter"/>
</dbReference>
<dbReference type="GO" id="GO:0006006">
    <property type="term" value="P:glucose metabolic process"/>
    <property type="evidence" value="ECO:0007669"/>
    <property type="project" value="UniProtKB-KW"/>
</dbReference>
<sequence length="351" mass="39370">MSEKQTLISGTYTVNTKSKGVYIFQETGNKNEKLKPQHTTAKNPSFLAILPHKDRLYFIEEVGDEKGQIKAISFPQQSTDLAYDFAINTQGSAPCHIAISPQEDLLIVSNYMSGNFSCFSLNEQGNIGSLLSCYGFKGKSIHPKRQLQSHIHSAAFSKDGNKVYIQDLGADCIYQFDTEDLRTNNQKYFTFKLTPGLGPRHITISSKNRMYAVNELDGSIEVLQIDDSNMIVNSLQRTALNTKNTVSGLDLGAHIRITRDEKYIYASNRGDRNEITVFEIDEQGYLAQKQIVSSEGIGPRHFEFDSDESVLYVANQQSNTIQKFHRDKKTGLLNYANQEISVPSPVFVAII</sequence>
<dbReference type="PANTHER" id="PTHR30344:SF1">
    <property type="entry name" value="6-PHOSPHOGLUCONOLACTONASE"/>
    <property type="match status" value="1"/>
</dbReference>
<dbReference type="EMBL" id="ATDL01000002">
    <property type="protein sequence ID" value="ERJ61326.1"/>
    <property type="molecule type" value="Genomic_DNA"/>
</dbReference>
<keyword evidence="2" id="KW-0119">Carbohydrate metabolism</keyword>
<comment type="caution">
    <text evidence="3">The sequence shown here is derived from an EMBL/GenBank/DDBJ whole genome shotgun (WGS) entry which is preliminary data.</text>
</comment>
<dbReference type="RefSeq" id="WP_021068452.1">
    <property type="nucleotide sequence ID" value="NZ_ATDL01000002.1"/>
</dbReference>
<dbReference type="SUPFAM" id="SSF51004">
    <property type="entry name" value="C-terminal (heme d1) domain of cytochrome cd1-nitrite reductase"/>
    <property type="match status" value="1"/>
</dbReference>
<evidence type="ECO:0000256" key="1">
    <source>
        <dbReference type="ARBA" id="ARBA00005564"/>
    </source>
</evidence>
<name>U2HHU3_9SPHI</name>
<dbReference type="Pfam" id="PF10282">
    <property type="entry name" value="Lactonase"/>
    <property type="match status" value="1"/>
</dbReference>
<evidence type="ECO:0000256" key="2">
    <source>
        <dbReference type="ARBA" id="ARBA00022526"/>
    </source>
</evidence>
<dbReference type="STRING" id="1346330.M472_21460"/>
<dbReference type="InterPro" id="IPR019405">
    <property type="entry name" value="Lactonase_7-beta_prop"/>
</dbReference>